<proteinExistence type="predicted"/>
<name>A0A6A5Z1C1_9PLEO</name>
<feature type="compositionally biased region" description="Acidic residues" evidence="1">
    <location>
        <begin position="1"/>
        <end position="19"/>
    </location>
</feature>
<evidence type="ECO:0000313" key="3">
    <source>
        <dbReference type="Proteomes" id="UP000799770"/>
    </source>
</evidence>
<feature type="region of interest" description="Disordered" evidence="1">
    <location>
        <begin position="241"/>
        <end position="276"/>
    </location>
</feature>
<gene>
    <name evidence="2" type="ORF">BDV96DRAFT_648153</name>
</gene>
<keyword evidence="3" id="KW-1185">Reference proteome</keyword>
<accession>A0A6A5Z1C1</accession>
<sequence>MADEQASDSEYSSEEVEKVEEDRERFLHFSRVVMGVMPNRSYHKKSKAAKAKKKQKKRDQASYSVTTGIIQSEDMTITTEVNCPCHEGCKIDHGAFYIAQTISKRHGRLDRVNVKEDTGSEPNWISVSDAKALGLLIHEMDVPLGFKTLNGEVSAATHQVSMTLVGRADKSCHDDFLIAPDGFPVEGVVIGRRFIRKWGHPFALFDRKEGDEVLLVVQNKISQTEKITIAERRVEVDRKARELDERRRQQAASQEVVEGRPRKSLSLTSGSTVMQG</sequence>
<organism evidence="2 3">
    <name type="scientific">Lophiotrema nucula</name>
    <dbReference type="NCBI Taxonomy" id="690887"/>
    <lineage>
        <taxon>Eukaryota</taxon>
        <taxon>Fungi</taxon>
        <taxon>Dikarya</taxon>
        <taxon>Ascomycota</taxon>
        <taxon>Pezizomycotina</taxon>
        <taxon>Dothideomycetes</taxon>
        <taxon>Pleosporomycetidae</taxon>
        <taxon>Pleosporales</taxon>
        <taxon>Lophiotremataceae</taxon>
        <taxon>Lophiotrema</taxon>
    </lineage>
</organism>
<evidence type="ECO:0000313" key="2">
    <source>
        <dbReference type="EMBL" id="KAF2113180.1"/>
    </source>
</evidence>
<feature type="region of interest" description="Disordered" evidence="1">
    <location>
        <begin position="40"/>
        <end position="63"/>
    </location>
</feature>
<evidence type="ECO:0000256" key="1">
    <source>
        <dbReference type="SAM" id="MobiDB-lite"/>
    </source>
</evidence>
<feature type="region of interest" description="Disordered" evidence="1">
    <location>
        <begin position="1"/>
        <end position="22"/>
    </location>
</feature>
<dbReference type="AlphaFoldDB" id="A0A6A5Z1C1"/>
<reference evidence="2" key="1">
    <citation type="journal article" date="2020" name="Stud. Mycol.">
        <title>101 Dothideomycetes genomes: a test case for predicting lifestyles and emergence of pathogens.</title>
        <authorList>
            <person name="Haridas S."/>
            <person name="Albert R."/>
            <person name="Binder M."/>
            <person name="Bloem J."/>
            <person name="Labutti K."/>
            <person name="Salamov A."/>
            <person name="Andreopoulos B."/>
            <person name="Baker S."/>
            <person name="Barry K."/>
            <person name="Bills G."/>
            <person name="Bluhm B."/>
            <person name="Cannon C."/>
            <person name="Castanera R."/>
            <person name="Culley D."/>
            <person name="Daum C."/>
            <person name="Ezra D."/>
            <person name="Gonzalez J."/>
            <person name="Henrissat B."/>
            <person name="Kuo A."/>
            <person name="Liang C."/>
            <person name="Lipzen A."/>
            <person name="Lutzoni F."/>
            <person name="Magnuson J."/>
            <person name="Mondo S."/>
            <person name="Nolan M."/>
            <person name="Ohm R."/>
            <person name="Pangilinan J."/>
            <person name="Park H.-J."/>
            <person name="Ramirez L."/>
            <person name="Alfaro M."/>
            <person name="Sun H."/>
            <person name="Tritt A."/>
            <person name="Yoshinaga Y."/>
            <person name="Zwiers L.-H."/>
            <person name="Turgeon B."/>
            <person name="Goodwin S."/>
            <person name="Spatafora J."/>
            <person name="Crous P."/>
            <person name="Grigoriev I."/>
        </authorList>
    </citation>
    <scope>NUCLEOTIDE SEQUENCE</scope>
    <source>
        <strain evidence="2">CBS 627.86</strain>
    </source>
</reference>
<dbReference type="EMBL" id="ML977328">
    <property type="protein sequence ID" value="KAF2113180.1"/>
    <property type="molecule type" value="Genomic_DNA"/>
</dbReference>
<protein>
    <submittedName>
        <fullName evidence="2">Uncharacterized protein</fullName>
    </submittedName>
</protein>
<feature type="compositionally biased region" description="Polar residues" evidence="1">
    <location>
        <begin position="265"/>
        <end position="276"/>
    </location>
</feature>
<dbReference type="Proteomes" id="UP000799770">
    <property type="component" value="Unassembled WGS sequence"/>
</dbReference>
<feature type="compositionally biased region" description="Basic residues" evidence="1">
    <location>
        <begin position="41"/>
        <end position="57"/>
    </location>
</feature>
<dbReference type="OrthoDB" id="4770388at2759"/>